<dbReference type="Gene3D" id="3.30.572.10">
    <property type="entry name" value="Thymidylate synthase/dCMP hydroxymethylase domain"/>
    <property type="match status" value="1"/>
</dbReference>
<reference evidence="3 4" key="1">
    <citation type="submission" date="2020-04" db="EMBL/GenBank/DDBJ databases">
        <authorList>
            <person name="Depoorter E."/>
        </authorList>
    </citation>
    <scope>NUCLEOTIDE SEQUENCE [LARGE SCALE GENOMIC DNA]</scope>
    <source>
        <strain evidence="3 4">BCC0217</strain>
    </source>
</reference>
<gene>
    <name evidence="3" type="ORF">BLA3211_02222</name>
</gene>
<evidence type="ECO:0000313" key="3">
    <source>
        <dbReference type="EMBL" id="CAB3963145.1"/>
    </source>
</evidence>
<feature type="domain" description="Thymidylate synthase/dCMP hydroxymethylase" evidence="2">
    <location>
        <begin position="10"/>
        <end position="78"/>
    </location>
</feature>
<proteinExistence type="predicted"/>
<dbReference type="EMBL" id="CABWIL020000006">
    <property type="protein sequence ID" value="CAB3963145.1"/>
    <property type="molecule type" value="Genomic_DNA"/>
</dbReference>
<dbReference type="Pfam" id="PF00303">
    <property type="entry name" value="Thymidylat_synt"/>
    <property type="match status" value="1"/>
</dbReference>
<dbReference type="SUPFAM" id="SSF55831">
    <property type="entry name" value="Thymidylate synthase/dCMP hydroxymethylase"/>
    <property type="match status" value="1"/>
</dbReference>
<dbReference type="InterPro" id="IPR023451">
    <property type="entry name" value="Thymidate_synth/dCMP_Mease_dom"/>
</dbReference>
<keyword evidence="1" id="KW-0808">Transferase</keyword>
<evidence type="ECO:0000313" key="4">
    <source>
        <dbReference type="Proteomes" id="UP000494301"/>
    </source>
</evidence>
<dbReference type="Proteomes" id="UP000494301">
    <property type="component" value="Unassembled WGS sequence"/>
</dbReference>
<name>A0A6J5ITV2_9BURK</name>
<sequence>MALIFQFLKHIYENQLDMLQRQLTREPYDSPRLEIAERVPDYAKTGVYAPEWLEQIEPSDFSLVGYQHHEPLTAPMAV</sequence>
<dbReference type="InterPro" id="IPR036926">
    <property type="entry name" value="Thymidate_synth/dCMP_Mease_sf"/>
</dbReference>
<accession>A0A6J5ITV2</accession>
<dbReference type="AlphaFoldDB" id="A0A6J5ITV2"/>
<evidence type="ECO:0000256" key="1">
    <source>
        <dbReference type="ARBA" id="ARBA00022679"/>
    </source>
</evidence>
<organism evidence="3 4">
    <name type="scientific">Burkholderia aenigmatica</name>
    <dbReference type="NCBI Taxonomy" id="2015348"/>
    <lineage>
        <taxon>Bacteria</taxon>
        <taxon>Pseudomonadati</taxon>
        <taxon>Pseudomonadota</taxon>
        <taxon>Betaproteobacteria</taxon>
        <taxon>Burkholderiales</taxon>
        <taxon>Burkholderiaceae</taxon>
        <taxon>Burkholderia</taxon>
        <taxon>Burkholderia cepacia complex</taxon>
    </lineage>
</organism>
<dbReference type="GO" id="GO:0016740">
    <property type="term" value="F:transferase activity"/>
    <property type="evidence" value="ECO:0007669"/>
    <property type="project" value="UniProtKB-KW"/>
</dbReference>
<evidence type="ECO:0000259" key="2">
    <source>
        <dbReference type="Pfam" id="PF00303"/>
    </source>
</evidence>
<protein>
    <submittedName>
        <fullName evidence="3">Thymidylate synthase</fullName>
    </submittedName>
</protein>